<dbReference type="SUPFAM" id="SSF56935">
    <property type="entry name" value="Porins"/>
    <property type="match status" value="1"/>
</dbReference>
<evidence type="ECO:0000256" key="2">
    <source>
        <dbReference type="ARBA" id="ARBA00022448"/>
    </source>
</evidence>
<evidence type="ECO:0000259" key="16">
    <source>
        <dbReference type="Pfam" id="PF07715"/>
    </source>
</evidence>
<dbReference type="InterPro" id="IPR036942">
    <property type="entry name" value="Beta-barrel_TonB_sf"/>
</dbReference>
<comment type="similarity">
    <text evidence="12 13">Belongs to the TonB-dependent receptor family.</text>
</comment>
<evidence type="ECO:0000256" key="12">
    <source>
        <dbReference type="PROSITE-ProRule" id="PRU01360"/>
    </source>
</evidence>
<sequence length="833" mass="89747">MQDDNRRRTTPAFLALGCVGALVSSPALAVDRAEDMSGAAADQQADASQIIVNGRYNQDIISPKATAPLINTPRSIAIVSENVIKDTGSATLVDALRTVPGITFGAAEGGNPIGDRPFIRGFDSQGSTYVDGVRDSSAQSREVFAVEQIQVVRGSDSSLGGRGSAGGSLNIITKLPRDRDFAAMDLSYGTADYKRITADLNYRLTDSIAFRVAGMWHDQDVAGRDAIWQKRWGVAPSLTIGLNAPTQLTLSWYHLDTDELPDSGIPYTYACSTTVCNAPTGFTFSQPAVGDVTLANGTKGHVDRDTYYGLKDRDFRKSKTDQFTVRAQHDFGGVTLRNTARYSRNDQAYIYTQPDDSQGNVFNTGQVWRRANTRYGAVDTLTNQIDLFGKFNTGAIEHSFSAGAELSWEKARRGTYNVTTRHFSTGTTNGPSCSVAQVATFDCTSLFNPNPSDPWVNYVNGNYAATGPITRTTPGQETQNDAHTKAIYAFDSISIGPSLIVNLGARYDDYHSKVTLPVINGVSPTVSRDDGVFNWQAGAVFKPTANTSLYASYATSATPPNSLIGEGQEGNSLGTIATTTTPANTATAIAALRAAAEETLKVERTKSYEIGAKADLFHSRLSLNVALFRTETKNARVTGADNTIQFIGERLIKGVEFGFNGEILPKWSVFGGYTYMDAKIVEGGFTALTAAAVPGQAAKTVLVESVNTGRQFPQTAKHSFSLWTNVEVLPKLNVGGGAFYMSRVYGGYADNRTATQNSAGAVTVSPATKTIARSVPSYWRFDARASYDFNEKIGLSVNVQNLTDKSYFSQAYSNHYAMLAPGRSAFATLSIKY</sequence>
<dbReference type="Pfam" id="PF00593">
    <property type="entry name" value="TonB_dep_Rec_b-barrel"/>
    <property type="match status" value="1"/>
</dbReference>
<feature type="domain" description="TonB-dependent receptor-like beta-barrel" evidence="15">
    <location>
        <begin position="294"/>
        <end position="802"/>
    </location>
</feature>
<keyword evidence="8" id="KW-0406">Ion transport</keyword>
<keyword evidence="2 12" id="KW-0813">Transport</keyword>
<dbReference type="GO" id="GO:0015344">
    <property type="term" value="F:siderophore uptake transmembrane transporter activity"/>
    <property type="evidence" value="ECO:0007669"/>
    <property type="project" value="TreeGrafter"/>
</dbReference>
<keyword evidence="9 13" id="KW-0798">TonB box</keyword>
<dbReference type="PATRIC" id="fig|56193.3.peg.2116"/>
<keyword evidence="4" id="KW-0410">Iron transport</keyword>
<organism evidence="17 18">
    <name type="scientific">Sphingobium chungbukense</name>
    <dbReference type="NCBI Taxonomy" id="56193"/>
    <lineage>
        <taxon>Bacteria</taxon>
        <taxon>Pseudomonadati</taxon>
        <taxon>Pseudomonadota</taxon>
        <taxon>Alphaproteobacteria</taxon>
        <taxon>Sphingomonadales</taxon>
        <taxon>Sphingomonadaceae</taxon>
        <taxon>Sphingobium</taxon>
    </lineage>
</organism>
<dbReference type="Gene3D" id="2.40.170.20">
    <property type="entry name" value="TonB-dependent receptor, beta-barrel domain"/>
    <property type="match status" value="1"/>
</dbReference>
<protein>
    <submittedName>
        <fullName evidence="17">TonB-dependent receptor</fullName>
    </submittedName>
</protein>
<dbReference type="RefSeq" id="WP_046763495.1">
    <property type="nucleotide sequence ID" value="NZ_LBIC01000004.1"/>
</dbReference>
<evidence type="ECO:0000256" key="14">
    <source>
        <dbReference type="SAM" id="SignalP"/>
    </source>
</evidence>
<dbReference type="InterPro" id="IPR000531">
    <property type="entry name" value="Beta-barrel_TonB"/>
</dbReference>
<dbReference type="CDD" id="cd01347">
    <property type="entry name" value="ligand_gated_channel"/>
    <property type="match status" value="1"/>
</dbReference>
<keyword evidence="11 12" id="KW-0998">Cell outer membrane</keyword>
<evidence type="ECO:0000256" key="4">
    <source>
        <dbReference type="ARBA" id="ARBA00022496"/>
    </source>
</evidence>
<evidence type="ECO:0000256" key="8">
    <source>
        <dbReference type="ARBA" id="ARBA00023065"/>
    </source>
</evidence>
<accession>A0A0M3ATM5</accession>
<feature type="signal peptide" evidence="14">
    <location>
        <begin position="1"/>
        <end position="29"/>
    </location>
</feature>
<keyword evidence="10 12" id="KW-0472">Membrane</keyword>
<dbReference type="InterPro" id="IPR039426">
    <property type="entry name" value="TonB-dep_rcpt-like"/>
</dbReference>
<gene>
    <name evidence="17" type="ORF">YP76_10200</name>
</gene>
<evidence type="ECO:0000259" key="15">
    <source>
        <dbReference type="Pfam" id="PF00593"/>
    </source>
</evidence>
<keyword evidence="18" id="KW-1185">Reference proteome</keyword>
<evidence type="ECO:0000256" key="1">
    <source>
        <dbReference type="ARBA" id="ARBA00004571"/>
    </source>
</evidence>
<keyword evidence="3 12" id="KW-1134">Transmembrane beta strand</keyword>
<feature type="chain" id="PRO_5005650590" evidence="14">
    <location>
        <begin position="30"/>
        <end position="833"/>
    </location>
</feature>
<dbReference type="InterPro" id="IPR012910">
    <property type="entry name" value="Plug_dom"/>
</dbReference>
<keyword evidence="7" id="KW-0408">Iron</keyword>
<dbReference type="AlphaFoldDB" id="A0A0M3ATM5"/>
<dbReference type="GO" id="GO:0009279">
    <property type="term" value="C:cell outer membrane"/>
    <property type="evidence" value="ECO:0007669"/>
    <property type="project" value="UniProtKB-SubCell"/>
</dbReference>
<keyword evidence="5 12" id="KW-0812">Transmembrane</keyword>
<evidence type="ECO:0000256" key="9">
    <source>
        <dbReference type="ARBA" id="ARBA00023077"/>
    </source>
</evidence>
<evidence type="ECO:0000256" key="10">
    <source>
        <dbReference type="ARBA" id="ARBA00023136"/>
    </source>
</evidence>
<keyword evidence="6 14" id="KW-0732">Signal</keyword>
<dbReference type="PROSITE" id="PS52016">
    <property type="entry name" value="TONB_DEPENDENT_REC_3"/>
    <property type="match status" value="1"/>
</dbReference>
<dbReference type="Proteomes" id="UP000033874">
    <property type="component" value="Unassembled WGS sequence"/>
</dbReference>
<evidence type="ECO:0000256" key="6">
    <source>
        <dbReference type="ARBA" id="ARBA00022729"/>
    </source>
</evidence>
<evidence type="ECO:0000256" key="7">
    <source>
        <dbReference type="ARBA" id="ARBA00023004"/>
    </source>
</evidence>
<dbReference type="InterPro" id="IPR037066">
    <property type="entry name" value="Plug_dom_sf"/>
</dbReference>
<dbReference type="PANTHER" id="PTHR32552">
    <property type="entry name" value="FERRICHROME IRON RECEPTOR-RELATED"/>
    <property type="match status" value="1"/>
</dbReference>
<dbReference type="Pfam" id="PF07715">
    <property type="entry name" value="Plug"/>
    <property type="match status" value="1"/>
</dbReference>
<evidence type="ECO:0000313" key="17">
    <source>
        <dbReference type="EMBL" id="KKW92291.1"/>
    </source>
</evidence>
<feature type="domain" description="TonB-dependent receptor plug" evidence="16">
    <location>
        <begin position="69"/>
        <end position="167"/>
    </location>
</feature>
<comment type="subcellular location">
    <subcellularLocation>
        <location evidence="1 12">Cell outer membrane</location>
        <topology evidence="1 12">Multi-pass membrane protein</topology>
    </subcellularLocation>
</comment>
<dbReference type="PANTHER" id="PTHR32552:SF89">
    <property type="entry name" value="CATECHOLATE SIDEROPHORE RECEPTOR FIU"/>
    <property type="match status" value="1"/>
</dbReference>
<name>A0A0M3ATM5_9SPHN</name>
<proteinExistence type="inferred from homology"/>
<dbReference type="Gene3D" id="2.170.130.10">
    <property type="entry name" value="TonB-dependent receptor, plug domain"/>
    <property type="match status" value="1"/>
</dbReference>
<evidence type="ECO:0000256" key="11">
    <source>
        <dbReference type="ARBA" id="ARBA00023237"/>
    </source>
</evidence>
<evidence type="ECO:0000313" key="18">
    <source>
        <dbReference type="Proteomes" id="UP000033874"/>
    </source>
</evidence>
<dbReference type="STRING" id="56193.YP76_10200"/>
<dbReference type="EMBL" id="LBIC01000004">
    <property type="protein sequence ID" value="KKW92291.1"/>
    <property type="molecule type" value="Genomic_DNA"/>
</dbReference>
<evidence type="ECO:0000256" key="13">
    <source>
        <dbReference type="RuleBase" id="RU003357"/>
    </source>
</evidence>
<reference evidence="17 18" key="1">
    <citation type="submission" date="2015-04" db="EMBL/GenBank/DDBJ databases">
        <title>Genome sequence of aromatic hydrocarbons-degrading Sphingobium chungbukense DJ77.</title>
        <authorList>
            <person name="Kim Y.-C."/>
            <person name="Chae J.-C."/>
        </authorList>
    </citation>
    <scope>NUCLEOTIDE SEQUENCE [LARGE SCALE GENOMIC DNA]</scope>
    <source>
        <strain evidence="17 18">DJ77</strain>
    </source>
</reference>
<evidence type="ECO:0000256" key="5">
    <source>
        <dbReference type="ARBA" id="ARBA00022692"/>
    </source>
</evidence>
<comment type="caution">
    <text evidence="17">The sequence shown here is derived from an EMBL/GenBank/DDBJ whole genome shotgun (WGS) entry which is preliminary data.</text>
</comment>
<keyword evidence="17" id="KW-0675">Receptor</keyword>
<evidence type="ECO:0000256" key="3">
    <source>
        <dbReference type="ARBA" id="ARBA00022452"/>
    </source>
</evidence>